<dbReference type="OrthoDB" id="5198202at2"/>
<feature type="transmembrane region" description="Helical" evidence="5">
    <location>
        <begin position="103"/>
        <end position="120"/>
    </location>
</feature>
<evidence type="ECO:0000313" key="8">
    <source>
        <dbReference type="Proteomes" id="UP000182237"/>
    </source>
</evidence>
<feature type="transmembrane region" description="Helical" evidence="5">
    <location>
        <begin position="78"/>
        <end position="97"/>
    </location>
</feature>
<accession>A0A1H1VJI5</accession>
<dbReference type="RefSeq" id="WP_040421689.1">
    <property type="nucleotide sequence ID" value="NZ_LT629765.1"/>
</dbReference>
<evidence type="ECO:0000256" key="1">
    <source>
        <dbReference type="ARBA" id="ARBA00004141"/>
    </source>
</evidence>
<dbReference type="Pfam" id="PF13515">
    <property type="entry name" value="FUSC_2"/>
    <property type="match status" value="1"/>
</dbReference>
<dbReference type="EMBL" id="LT629765">
    <property type="protein sequence ID" value="SDS85114.1"/>
    <property type="molecule type" value="Genomic_DNA"/>
</dbReference>
<dbReference type="GO" id="GO:0016020">
    <property type="term" value="C:membrane"/>
    <property type="evidence" value="ECO:0007669"/>
    <property type="project" value="UniProtKB-SubCell"/>
</dbReference>
<feature type="transmembrane region" description="Helical" evidence="5">
    <location>
        <begin position="26"/>
        <end position="46"/>
    </location>
</feature>
<dbReference type="AlphaFoldDB" id="A0A1H1VJI5"/>
<feature type="transmembrane region" description="Helical" evidence="5">
    <location>
        <begin position="153"/>
        <end position="170"/>
    </location>
</feature>
<reference evidence="7 8" key="1">
    <citation type="submission" date="2016-10" db="EMBL/GenBank/DDBJ databases">
        <authorList>
            <person name="de Groot N.N."/>
        </authorList>
    </citation>
    <scope>NUCLEOTIDE SEQUENCE [LARGE SCALE GENOMIC DNA]</scope>
    <source>
        <strain evidence="7 8">DSM 45434</strain>
    </source>
</reference>
<gene>
    <name evidence="7" type="ORF">SAMN04488539_2529</name>
</gene>
<keyword evidence="3 5" id="KW-1133">Transmembrane helix</keyword>
<feature type="domain" description="Integral membrane bound transporter" evidence="6">
    <location>
        <begin position="43"/>
        <end position="166"/>
    </location>
</feature>
<evidence type="ECO:0000259" key="6">
    <source>
        <dbReference type="Pfam" id="PF13515"/>
    </source>
</evidence>
<evidence type="ECO:0000256" key="5">
    <source>
        <dbReference type="SAM" id="Phobius"/>
    </source>
</evidence>
<dbReference type="Proteomes" id="UP000182237">
    <property type="component" value="Chromosome I"/>
</dbReference>
<dbReference type="eggNOG" id="COG4129">
    <property type="taxonomic scope" value="Bacteria"/>
</dbReference>
<evidence type="ECO:0000256" key="4">
    <source>
        <dbReference type="ARBA" id="ARBA00023136"/>
    </source>
</evidence>
<dbReference type="InterPro" id="IPR049453">
    <property type="entry name" value="Memb_transporter_dom"/>
</dbReference>
<evidence type="ECO:0000256" key="2">
    <source>
        <dbReference type="ARBA" id="ARBA00022692"/>
    </source>
</evidence>
<feature type="transmembrane region" description="Helical" evidence="5">
    <location>
        <begin position="52"/>
        <end position="71"/>
    </location>
</feature>
<sequence length="388" mass="41981">MAKQRMSTRERLHQIDSSLHARFKRVVNRLLPITQIALAAGVAYWISTSIFGHGQAFFAPISVIIVIGMTGGDRITKAVDVSMGCIISVLVGDLLFANLGQGGWQIAVIVGGALLIASFFSKSQLVNNQVAIGSILIATIMPPGGEVTGIDRTIDALVGCTVAMLVLALIPQWPMSRARTEIAHVLKFMSSILDDVKKGLKERDEEVIAEALEAIRSSQSDVDSMATAIRSGQESARLSPFLWGARRYVMALSRVITPTDQAVRTTRVLARRAHVLCEDNDTVSDAQVEIIDCLARICLEISEVYEVNSRQLQARVIPEVVNELRGLGADAGMDVLDKDAVLSAHVILAQSRSLIVDLLQVCGMSRESAVAVLAPTSPTPKYPPELYK</sequence>
<keyword evidence="4 5" id="KW-0472">Membrane</keyword>
<organism evidence="7 8">
    <name type="scientific">Corynebacterium timonense</name>
    <dbReference type="NCBI Taxonomy" id="441500"/>
    <lineage>
        <taxon>Bacteria</taxon>
        <taxon>Bacillati</taxon>
        <taxon>Actinomycetota</taxon>
        <taxon>Actinomycetes</taxon>
        <taxon>Mycobacteriales</taxon>
        <taxon>Corynebacteriaceae</taxon>
        <taxon>Corynebacterium</taxon>
    </lineage>
</organism>
<proteinExistence type="predicted"/>
<evidence type="ECO:0000313" key="7">
    <source>
        <dbReference type="EMBL" id="SDS85114.1"/>
    </source>
</evidence>
<comment type="subcellular location">
    <subcellularLocation>
        <location evidence="1">Membrane</location>
        <topology evidence="1">Multi-pass membrane protein</topology>
    </subcellularLocation>
</comment>
<evidence type="ECO:0000256" key="3">
    <source>
        <dbReference type="ARBA" id="ARBA00022989"/>
    </source>
</evidence>
<dbReference type="STRING" id="1203190.GCA_000312345_01925"/>
<keyword evidence="8" id="KW-1185">Reference proteome</keyword>
<name>A0A1H1VJI5_9CORY</name>
<keyword evidence="2 5" id="KW-0812">Transmembrane</keyword>
<protein>
    <submittedName>
        <fullName evidence="7">Uncharacterized membrane protein YgaE, UPF0421/DUF939 family</fullName>
    </submittedName>
</protein>